<dbReference type="OrthoDB" id="3800738at2759"/>
<comment type="caution">
    <text evidence="1">The sequence shown here is derived from an EMBL/GenBank/DDBJ whole genome shotgun (WGS) entry which is preliminary data.</text>
</comment>
<dbReference type="RefSeq" id="XP_040788132.1">
    <property type="nucleotide sequence ID" value="XM_040933372.1"/>
</dbReference>
<dbReference type="Proteomes" id="UP000800039">
    <property type="component" value="Unassembled WGS sequence"/>
</dbReference>
<evidence type="ECO:0000313" key="2">
    <source>
        <dbReference type="Proteomes" id="UP000800039"/>
    </source>
</evidence>
<organism evidence="1 2">
    <name type="scientific">Cucurbitaria berberidis CBS 394.84</name>
    <dbReference type="NCBI Taxonomy" id="1168544"/>
    <lineage>
        <taxon>Eukaryota</taxon>
        <taxon>Fungi</taxon>
        <taxon>Dikarya</taxon>
        <taxon>Ascomycota</taxon>
        <taxon>Pezizomycotina</taxon>
        <taxon>Dothideomycetes</taxon>
        <taxon>Pleosporomycetidae</taxon>
        <taxon>Pleosporales</taxon>
        <taxon>Pleosporineae</taxon>
        <taxon>Cucurbitariaceae</taxon>
        <taxon>Cucurbitaria</taxon>
    </lineage>
</organism>
<gene>
    <name evidence="1" type="ORF">K460DRAFT_366434</name>
</gene>
<name>A0A9P4L8V0_9PLEO</name>
<protein>
    <recommendedName>
        <fullName evidence="3">F-box domain-containing protein</fullName>
    </recommendedName>
</protein>
<dbReference type="EMBL" id="ML976616">
    <property type="protein sequence ID" value="KAF1845569.1"/>
    <property type="molecule type" value="Genomic_DNA"/>
</dbReference>
<sequence length="287" mass="32570">MLSARDHLLGIPELLEAILLHLGHVAPPNELLRAQLISRRVHTAIASSPRIQQLLFLRAEPADNPKPWRANPLLRDLFLPWFVGPLRERWTMPDYDSFQMMDWTSTNRDAFLRAEASWRKMLVFQPPPKQLSVVRFCNGQGGDFIDEATVSFADSASGGVTMGLIYDLSESFVRENPVSQFGISLKTSATGPPRIALHLIYTSQCCPSSPSSPRFMSQGAKSQCEIDMLEWQLEKEVVEEGSLEWGTRSSIDWETDFSVGRGVLNLWEWEEWKRKRAPISDLVSDVR</sequence>
<accession>A0A9P4L8V0</accession>
<proteinExistence type="predicted"/>
<dbReference type="GeneID" id="63850623"/>
<evidence type="ECO:0000313" key="1">
    <source>
        <dbReference type="EMBL" id="KAF1845569.1"/>
    </source>
</evidence>
<dbReference type="AlphaFoldDB" id="A0A9P4L8V0"/>
<keyword evidence="2" id="KW-1185">Reference proteome</keyword>
<reference evidence="1" key="1">
    <citation type="submission" date="2020-01" db="EMBL/GenBank/DDBJ databases">
        <authorList>
            <consortium name="DOE Joint Genome Institute"/>
            <person name="Haridas S."/>
            <person name="Albert R."/>
            <person name="Binder M."/>
            <person name="Bloem J."/>
            <person name="Labutti K."/>
            <person name="Salamov A."/>
            <person name="Andreopoulos B."/>
            <person name="Baker S.E."/>
            <person name="Barry K."/>
            <person name="Bills G."/>
            <person name="Bluhm B.H."/>
            <person name="Cannon C."/>
            <person name="Castanera R."/>
            <person name="Culley D.E."/>
            <person name="Daum C."/>
            <person name="Ezra D."/>
            <person name="Gonzalez J.B."/>
            <person name="Henrissat B."/>
            <person name="Kuo A."/>
            <person name="Liang C."/>
            <person name="Lipzen A."/>
            <person name="Lutzoni F."/>
            <person name="Magnuson J."/>
            <person name="Mondo S."/>
            <person name="Nolan M."/>
            <person name="Ohm R."/>
            <person name="Pangilinan J."/>
            <person name="Park H.-J."/>
            <person name="Ramirez L."/>
            <person name="Alfaro M."/>
            <person name="Sun H."/>
            <person name="Tritt A."/>
            <person name="Yoshinaga Y."/>
            <person name="Zwiers L.-H."/>
            <person name="Turgeon B.G."/>
            <person name="Goodwin S.B."/>
            <person name="Spatafora J.W."/>
            <person name="Crous P.W."/>
            <person name="Grigoriev I.V."/>
        </authorList>
    </citation>
    <scope>NUCLEOTIDE SEQUENCE</scope>
    <source>
        <strain evidence="1">CBS 394.84</strain>
    </source>
</reference>
<evidence type="ECO:0008006" key="3">
    <source>
        <dbReference type="Google" id="ProtNLM"/>
    </source>
</evidence>